<sequence length="168" mass="19999">MKHLIQILVSILFLASIHSCKTVEIKDLERFYTYEKNAVPEVISKGEKVIFIKDEPIAIKYNVNAKKTIKKHYSGEYVIIDRIEFNEKNYKDSLDYRYIMEFEKEVSTEVKQDIHTLVNTTKSQTYFTYFIIDRWTKNIYSSGRRINSNDAIHDLRAYLINLEKAREK</sequence>
<dbReference type="RefSeq" id="WP_309942273.1">
    <property type="nucleotide sequence ID" value="NZ_AP025306.1"/>
</dbReference>
<proteinExistence type="predicted"/>
<accession>A0AAE3XT08</accession>
<name>A0AAE3XT08_9BACT</name>
<evidence type="ECO:0000313" key="1">
    <source>
        <dbReference type="EMBL" id="MDR6241470.1"/>
    </source>
</evidence>
<gene>
    <name evidence="1" type="ORF">HNQ88_004557</name>
</gene>
<dbReference type="AlphaFoldDB" id="A0AAE3XT08"/>
<organism evidence="1 2">
    <name type="scientific">Aureibacter tunicatorum</name>
    <dbReference type="NCBI Taxonomy" id="866807"/>
    <lineage>
        <taxon>Bacteria</taxon>
        <taxon>Pseudomonadati</taxon>
        <taxon>Bacteroidota</taxon>
        <taxon>Cytophagia</taxon>
        <taxon>Cytophagales</taxon>
        <taxon>Persicobacteraceae</taxon>
        <taxon>Aureibacter</taxon>
    </lineage>
</organism>
<protein>
    <submittedName>
        <fullName evidence="1">Uncharacterized protein</fullName>
    </submittedName>
</protein>
<evidence type="ECO:0000313" key="2">
    <source>
        <dbReference type="Proteomes" id="UP001185092"/>
    </source>
</evidence>
<keyword evidence="2" id="KW-1185">Reference proteome</keyword>
<reference evidence="1" key="1">
    <citation type="submission" date="2023-07" db="EMBL/GenBank/DDBJ databases">
        <title>Genomic Encyclopedia of Type Strains, Phase IV (KMG-IV): sequencing the most valuable type-strain genomes for metagenomic binning, comparative biology and taxonomic classification.</title>
        <authorList>
            <person name="Goeker M."/>
        </authorList>
    </citation>
    <scope>NUCLEOTIDE SEQUENCE</scope>
    <source>
        <strain evidence="1">DSM 26174</strain>
    </source>
</reference>
<comment type="caution">
    <text evidence="1">The sequence shown here is derived from an EMBL/GenBank/DDBJ whole genome shotgun (WGS) entry which is preliminary data.</text>
</comment>
<dbReference type="Proteomes" id="UP001185092">
    <property type="component" value="Unassembled WGS sequence"/>
</dbReference>
<dbReference type="EMBL" id="JAVDQD010000008">
    <property type="protein sequence ID" value="MDR6241470.1"/>
    <property type="molecule type" value="Genomic_DNA"/>
</dbReference>